<protein>
    <submittedName>
        <fullName evidence="2">Uncharacterized protein</fullName>
    </submittedName>
</protein>
<accession>A0A2P2NT03</accession>
<keyword evidence="1" id="KW-0812">Transmembrane</keyword>
<name>A0A2P2NT03_RHIMU</name>
<proteinExistence type="predicted"/>
<evidence type="ECO:0000313" key="2">
    <source>
        <dbReference type="EMBL" id="MBX45573.1"/>
    </source>
</evidence>
<sequence length="57" mass="6334">MANQFAFSANALNIIIGLSYLSSLFQYVFAVGHVISGPFCLVIYLQMLTSSLRIFEL</sequence>
<feature type="transmembrane region" description="Helical" evidence="1">
    <location>
        <begin position="24"/>
        <end position="45"/>
    </location>
</feature>
<evidence type="ECO:0000256" key="1">
    <source>
        <dbReference type="SAM" id="Phobius"/>
    </source>
</evidence>
<keyword evidence="1" id="KW-0472">Membrane</keyword>
<reference evidence="2" key="1">
    <citation type="submission" date="2018-02" db="EMBL/GenBank/DDBJ databases">
        <title>Rhizophora mucronata_Transcriptome.</title>
        <authorList>
            <person name="Meera S.P."/>
            <person name="Sreeshan A."/>
            <person name="Augustine A."/>
        </authorList>
    </citation>
    <scope>NUCLEOTIDE SEQUENCE</scope>
    <source>
        <tissue evidence="2">Leaf</tissue>
    </source>
</reference>
<keyword evidence="1" id="KW-1133">Transmembrane helix</keyword>
<dbReference type="AlphaFoldDB" id="A0A2P2NT03"/>
<dbReference type="EMBL" id="GGEC01065089">
    <property type="protein sequence ID" value="MBX45573.1"/>
    <property type="molecule type" value="Transcribed_RNA"/>
</dbReference>
<organism evidence="2">
    <name type="scientific">Rhizophora mucronata</name>
    <name type="common">Asiatic mangrove</name>
    <dbReference type="NCBI Taxonomy" id="61149"/>
    <lineage>
        <taxon>Eukaryota</taxon>
        <taxon>Viridiplantae</taxon>
        <taxon>Streptophyta</taxon>
        <taxon>Embryophyta</taxon>
        <taxon>Tracheophyta</taxon>
        <taxon>Spermatophyta</taxon>
        <taxon>Magnoliopsida</taxon>
        <taxon>eudicotyledons</taxon>
        <taxon>Gunneridae</taxon>
        <taxon>Pentapetalae</taxon>
        <taxon>rosids</taxon>
        <taxon>fabids</taxon>
        <taxon>Malpighiales</taxon>
        <taxon>Rhizophoraceae</taxon>
        <taxon>Rhizophora</taxon>
    </lineage>
</organism>